<dbReference type="AlphaFoldDB" id="A0A285ZXE5"/>
<dbReference type="Pfam" id="PF14281">
    <property type="entry name" value="PDDEXK_4"/>
    <property type="match status" value="1"/>
</dbReference>
<gene>
    <name evidence="1" type="ORF">SAMN06297358_1522</name>
</gene>
<accession>A0A285ZXE5</accession>
<dbReference type="EMBL" id="OCMT01000002">
    <property type="protein sequence ID" value="SOD14334.1"/>
    <property type="molecule type" value="Genomic_DNA"/>
</dbReference>
<dbReference type="OrthoDB" id="6346224at2"/>
<name>A0A285ZXE5_9SPHI</name>
<dbReference type="RefSeq" id="WP_097130536.1">
    <property type="nucleotide sequence ID" value="NZ_OCMT01000002.1"/>
</dbReference>
<dbReference type="Proteomes" id="UP000219281">
    <property type="component" value="Unassembled WGS sequence"/>
</dbReference>
<proteinExistence type="predicted"/>
<keyword evidence="2" id="KW-1185">Reference proteome</keyword>
<evidence type="ECO:0000313" key="2">
    <source>
        <dbReference type="Proteomes" id="UP000219281"/>
    </source>
</evidence>
<protein>
    <submittedName>
        <fullName evidence="1">PD-(D/E)XK nuclease superfamily protein</fullName>
    </submittedName>
</protein>
<organism evidence="1 2">
    <name type="scientific">Pedobacter xixiisoli</name>
    <dbReference type="NCBI Taxonomy" id="1476464"/>
    <lineage>
        <taxon>Bacteria</taxon>
        <taxon>Pseudomonadati</taxon>
        <taxon>Bacteroidota</taxon>
        <taxon>Sphingobacteriia</taxon>
        <taxon>Sphingobacteriales</taxon>
        <taxon>Sphingobacteriaceae</taxon>
        <taxon>Pedobacter</taxon>
    </lineage>
</organism>
<sequence>MSNAHFQNLLSQVNNLFARYEKVNELTGNNFNVFRILKLESSEVRMHSAFLAELLNPKGSHGQKDAFLKLFIDMFCYKGRQIDTQSAEVFVEKYIGTVNYEDPDGGRIDIYIKDKYNNYLTIENKIYAGDQDGQLARYHKHAAHSDLFYLTLEGEIPSEKSRRGLEQDKDFKCISYKENIINWLEACRKEVAIIPIVREAISHYINLIKYLTNQTTNHNMEQELTALTKTNFKAAFAIAGNLNHAIQEMATDFGEEMINILKEKGIECDYNIDFGRNYTGIYLGKEEWKYIRIGFQFWARNHNMIFGLTINGTDNWSRPMEIPLQLKEQLKNLPNNEKRNNNWWPWYNHMEETYGNWNKAEAYEAILDGRMRQIFIEKIDMLIEMTKEIER</sequence>
<dbReference type="InterPro" id="IPR029470">
    <property type="entry name" value="PDDEXK_4"/>
</dbReference>
<reference evidence="2" key="1">
    <citation type="submission" date="2017-09" db="EMBL/GenBank/DDBJ databases">
        <authorList>
            <person name="Varghese N."/>
            <person name="Submissions S."/>
        </authorList>
    </citation>
    <scope>NUCLEOTIDE SEQUENCE [LARGE SCALE GENOMIC DNA]</scope>
    <source>
        <strain evidence="2">CGMCC 1.12803</strain>
    </source>
</reference>
<evidence type="ECO:0000313" key="1">
    <source>
        <dbReference type="EMBL" id="SOD14334.1"/>
    </source>
</evidence>